<evidence type="ECO:0000256" key="2">
    <source>
        <dbReference type="ARBA" id="ARBA00022777"/>
    </source>
</evidence>
<dbReference type="EMBL" id="JBHUIP010000014">
    <property type="protein sequence ID" value="MFD2265062.1"/>
    <property type="molecule type" value="Genomic_DNA"/>
</dbReference>
<dbReference type="InterPro" id="IPR011611">
    <property type="entry name" value="PfkB_dom"/>
</dbReference>
<dbReference type="Pfam" id="PF00294">
    <property type="entry name" value="PfkB"/>
    <property type="match status" value="1"/>
</dbReference>
<keyword evidence="5" id="KW-1185">Reference proteome</keyword>
<organism evidence="4 5">
    <name type="scientific">Lacibacterium aquatile</name>
    <dbReference type="NCBI Taxonomy" id="1168082"/>
    <lineage>
        <taxon>Bacteria</taxon>
        <taxon>Pseudomonadati</taxon>
        <taxon>Pseudomonadota</taxon>
        <taxon>Alphaproteobacteria</taxon>
        <taxon>Rhodospirillales</taxon>
        <taxon>Rhodospirillaceae</taxon>
    </lineage>
</organism>
<keyword evidence="1" id="KW-0808">Transferase</keyword>
<gene>
    <name evidence="4" type="ORF">ACFSM5_19310</name>
</gene>
<comment type="caution">
    <text evidence="4">The sequence shown here is derived from an EMBL/GenBank/DDBJ whole genome shotgun (WGS) entry which is preliminary data.</text>
</comment>
<dbReference type="RefSeq" id="WP_379878228.1">
    <property type="nucleotide sequence ID" value="NZ_JBHUIP010000014.1"/>
</dbReference>
<evidence type="ECO:0000259" key="3">
    <source>
        <dbReference type="Pfam" id="PF00294"/>
    </source>
</evidence>
<dbReference type="Proteomes" id="UP001597295">
    <property type="component" value="Unassembled WGS sequence"/>
</dbReference>
<sequence length="312" mass="32549">MSSVLCVGIAVYDEIFALPYFPTEPTKVFASDFASAAGGPAANAAITIARQGGSATLWARIGNDMQGDRIVDDLRRSQVDVSRVRRVDDARSGISAVGVTGDGERMLLVFADPKLDTDASWLPLDDIDSYDAVLADVRWPAASRIVIEKANALGKPTVLDADLTSDRASLAALVPLASHVVFSEPALAQINGGASDVEASLRMIWDAGGHTLVGVTLGKGGVCWIDKDGYHNEPGLSVEAIDTLAAGDVFHGAFALAVARRLSPHDAMRFANLVAAVKCTRWGGGASIPTAAEVDAFLAKGGSSLTNTKDLS</sequence>
<dbReference type="PROSITE" id="PS00584">
    <property type="entry name" value="PFKB_KINASES_2"/>
    <property type="match status" value="1"/>
</dbReference>
<dbReference type="PANTHER" id="PTHR10584:SF157">
    <property type="entry name" value="SULFOFRUCTOSE KINASE"/>
    <property type="match status" value="1"/>
</dbReference>
<evidence type="ECO:0000313" key="4">
    <source>
        <dbReference type="EMBL" id="MFD2265062.1"/>
    </source>
</evidence>
<reference evidence="5" key="1">
    <citation type="journal article" date="2019" name="Int. J. Syst. Evol. Microbiol.">
        <title>The Global Catalogue of Microorganisms (GCM) 10K type strain sequencing project: providing services to taxonomists for standard genome sequencing and annotation.</title>
        <authorList>
            <consortium name="The Broad Institute Genomics Platform"/>
            <consortium name="The Broad Institute Genome Sequencing Center for Infectious Disease"/>
            <person name="Wu L."/>
            <person name="Ma J."/>
        </authorList>
    </citation>
    <scope>NUCLEOTIDE SEQUENCE [LARGE SCALE GENOMIC DNA]</scope>
    <source>
        <strain evidence="5">CGMCC 1.19062</strain>
    </source>
</reference>
<accession>A0ABW5DVA3</accession>
<dbReference type="InterPro" id="IPR029056">
    <property type="entry name" value="Ribokinase-like"/>
</dbReference>
<dbReference type="InterPro" id="IPR002173">
    <property type="entry name" value="Carboh/pur_kinase_PfkB_CS"/>
</dbReference>
<dbReference type="Gene3D" id="3.40.1190.20">
    <property type="match status" value="1"/>
</dbReference>
<evidence type="ECO:0000313" key="5">
    <source>
        <dbReference type="Proteomes" id="UP001597295"/>
    </source>
</evidence>
<dbReference type="PANTHER" id="PTHR10584">
    <property type="entry name" value="SUGAR KINASE"/>
    <property type="match status" value="1"/>
</dbReference>
<name>A0ABW5DVA3_9PROT</name>
<evidence type="ECO:0000256" key="1">
    <source>
        <dbReference type="ARBA" id="ARBA00022679"/>
    </source>
</evidence>
<proteinExistence type="predicted"/>
<dbReference type="SUPFAM" id="SSF53613">
    <property type="entry name" value="Ribokinase-like"/>
    <property type="match status" value="1"/>
</dbReference>
<dbReference type="GO" id="GO:0016301">
    <property type="term" value="F:kinase activity"/>
    <property type="evidence" value="ECO:0007669"/>
    <property type="project" value="UniProtKB-KW"/>
</dbReference>
<protein>
    <submittedName>
        <fullName evidence="4">PfkB family carbohydrate kinase</fullName>
    </submittedName>
</protein>
<feature type="domain" description="Carbohydrate kinase PfkB" evidence="3">
    <location>
        <begin position="1"/>
        <end position="290"/>
    </location>
</feature>
<keyword evidence="2 4" id="KW-0418">Kinase</keyword>